<evidence type="ECO:0000313" key="2">
    <source>
        <dbReference type="EMBL" id="TWV42996.1"/>
    </source>
</evidence>
<comment type="caution">
    <text evidence="3">The sequence shown here is derived from an EMBL/GenBank/DDBJ whole genome shotgun (WGS) entry which is preliminary data.</text>
</comment>
<evidence type="ECO:0000313" key="6">
    <source>
        <dbReference type="Proteomes" id="UP000429838"/>
    </source>
</evidence>
<dbReference type="Proteomes" id="UP000315444">
    <property type="component" value="Unassembled WGS sequence"/>
</dbReference>
<proteinExistence type="predicted"/>
<gene>
    <name evidence="1" type="ORF">F2Z25_02275</name>
    <name evidence="3" type="ORF">FSA03_11875</name>
    <name evidence="2" type="ORF">FSA06_05170</name>
</gene>
<dbReference type="KEGG" id="bfb:VU15_02795"/>
<dbReference type="EMBL" id="VWAQ01000002">
    <property type="protein sequence ID" value="KAA5209807.1"/>
    <property type="molecule type" value="Genomic_DNA"/>
</dbReference>
<dbReference type="AlphaFoldDB" id="A0A4S3I3V8"/>
<accession>A0A4S3I3V8</accession>
<dbReference type="Proteomes" id="UP000429838">
    <property type="component" value="Unassembled WGS sequence"/>
</dbReference>
<sequence length="64" mass="7482">MCICLFIDMQSYMKNREYENDVNNHVIILVRNVLDTGINIIFVCILKDILQTINKHRSEVALSI</sequence>
<reference evidence="2 4" key="2">
    <citation type="submission" date="2019-07" db="EMBL/GenBank/DDBJ databases">
        <title>Genome sequencing of Bacteroides fragilis.</title>
        <authorList>
            <person name="Galasyn E.V."/>
            <person name="Ruoff K.L."/>
            <person name="Price C.E."/>
            <person name="Valls R.A."/>
            <person name="O'Toole G.A."/>
        </authorList>
    </citation>
    <scope>NUCLEOTIDE SEQUENCE [LARGE SCALE GENOMIC DNA]</scope>
    <source>
        <strain evidence="2 4">AD135F_1B</strain>
    </source>
</reference>
<evidence type="ECO:0000313" key="5">
    <source>
        <dbReference type="Proteomes" id="UP000319026"/>
    </source>
</evidence>
<name>A0A4S3I3V8_BACFG</name>
<evidence type="ECO:0000313" key="3">
    <source>
        <dbReference type="EMBL" id="TWV49235.1"/>
    </source>
</evidence>
<dbReference type="EMBL" id="VOHT01000004">
    <property type="protein sequence ID" value="TWV49235.1"/>
    <property type="molecule type" value="Genomic_DNA"/>
</dbReference>
<protein>
    <submittedName>
        <fullName evidence="3">Uncharacterized protein</fullName>
    </submittedName>
</protein>
<evidence type="ECO:0000313" key="1">
    <source>
        <dbReference type="EMBL" id="KAA5209807.1"/>
    </source>
</evidence>
<evidence type="ECO:0000313" key="4">
    <source>
        <dbReference type="Proteomes" id="UP000315444"/>
    </source>
</evidence>
<reference evidence="1 6" key="1">
    <citation type="journal article" date="2019" name="Nat. Med.">
        <title>A library of human gut bacterial isolates paired with longitudinal multiomics data enables mechanistic microbiome research.</title>
        <authorList>
            <person name="Poyet M."/>
            <person name="Groussin M."/>
            <person name="Gibbons S.M."/>
            <person name="Avila-Pacheco J."/>
            <person name="Jiang X."/>
            <person name="Kearney S.M."/>
            <person name="Perrotta A.R."/>
            <person name="Berdy B."/>
            <person name="Zhao S."/>
            <person name="Lieberman T.D."/>
            <person name="Swanson P.K."/>
            <person name="Smith M."/>
            <person name="Roesemann S."/>
            <person name="Alexander J.E."/>
            <person name="Rich S.A."/>
            <person name="Livny J."/>
            <person name="Vlamakis H."/>
            <person name="Clish C."/>
            <person name="Bullock K."/>
            <person name="Deik A."/>
            <person name="Scott J."/>
            <person name="Pierce K.A."/>
            <person name="Xavier R.J."/>
            <person name="Alm E.J."/>
        </authorList>
    </citation>
    <scope>NUCLEOTIDE SEQUENCE [LARGE SCALE GENOMIC DNA]</scope>
    <source>
        <strain evidence="1 6">BIOML-A1</strain>
    </source>
</reference>
<dbReference type="Proteomes" id="UP000319026">
    <property type="component" value="Unassembled WGS sequence"/>
</dbReference>
<reference evidence="3 5" key="3">
    <citation type="submission" date="2019-07" db="EMBL/GenBank/DDBJ databases">
        <title>Genome Sequencing of Bacteroides fragilis.</title>
        <authorList>
            <person name="Pinto K.M."/>
            <person name="Ruoff K.L."/>
            <person name="Price C.E."/>
            <person name="Valls R.A."/>
            <person name="O'Toole G.A."/>
        </authorList>
    </citation>
    <scope>NUCLEOTIDE SEQUENCE [LARGE SCALE GENOMIC DNA]</scope>
    <source>
        <strain evidence="3 5">AD135F_3B</strain>
    </source>
</reference>
<dbReference type="EMBL" id="VOHV01000002">
    <property type="protein sequence ID" value="TWV42996.1"/>
    <property type="molecule type" value="Genomic_DNA"/>
</dbReference>
<organism evidence="3 5">
    <name type="scientific">Bacteroides fragilis</name>
    <dbReference type="NCBI Taxonomy" id="817"/>
    <lineage>
        <taxon>Bacteria</taxon>
        <taxon>Pseudomonadati</taxon>
        <taxon>Bacteroidota</taxon>
        <taxon>Bacteroidia</taxon>
        <taxon>Bacteroidales</taxon>
        <taxon>Bacteroidaceae</taxon>
        <taxon>Bacteroides</taxon>
    </lineage>
</organism>